<protein>
    <submittedName>
        <fullName evidence="2">Uncharacterized protein</fullName>
    </submittedName>
</protein>
<proteinExistence type="predicted"/>
<evidence type="ECO:0000256" key="1">
    <source>
        <dbReference type="SAM" id="Phobius"/>
    </source>
</evidence>
<organism evidence="2 3">
    <name type="scientific">Streptosporangium lutulentum</name>
    <dbReference type="NCBI Taxonomy" id="1461250"/>
    <lineage>
        <taxon>Bacteria</taxon>
        <taxon>Bacillati</taxon>
        <taxon>Actinomycetota</taxon>
        <taxon>Actinomycetes</taxon>
        <taxon>Streptosporangiales</taxon>
        <taxon>Streptosporangiaceae</taxon>
        <taxon>Streptosporangium</taxon>
    </lineage>
</organism>
<accession>A0ABT9QA40</accession>
<dbReference type="EMBL" id="JAUSQU010000001">
    <property type="protein sequence ID" value="MDP9842944.1"/>
    <property type="molecule type" value="Genomic_DNA"/>
</dbReference>
<sequence>MSTHVVEGDQPCFHVRWPEIIATVRWADLSSSQDGKESSHVGGENILRVDRSIIPVAKSLRNRPSIQKPEVRYDLKNVTPNGEESGMRFHRRAVAVLAAVAAVLAVVFYPLDEPAPGRLEAASANTVRSLTEREKDLLHDAEELLTRSCMAARGFKVWVVPRNPLAEDRDFPFVVDDVLWASRHGYGRDIQAQRERLRTSDPNRRYFADLSPTEQRRALDALHGRQSAKRLQVSTPNGMTVGRIDDGCVAQAQEELYGDLGVWFRVTTVTDALVEIRQRQVVADTEFTKSIKTWSTCMNAEGFHYADPHEARASFADPDNAVPWEREVRTAVAEARCATSSGLSGTARRLNQRYDDHLRRSYSDEVSTRLRLEIAALERAHSIVQTT</sequence>
<feature type="transmembrane region" description="Helical" evidence="1">
    <location>
        <begin position="93"/>
        <end position="111"/>
    </location>
</feature>
<evidence type="ECO:0000313" key="3">
    <source>
        <dbReference type="Proteomes" id="UP001225356"/>
    </source>
</evidence>
<keyword evidence="3" id="KW-1185">Reference proteome</keyword>
<keyword evidence="1" id="KW-0472">Membrane</keyword>
<dbReference type="Proteomes" id="UP001225356">
    <property type="component" value="Unassembled WGS sequence"/>
</dbReference>
<gene>
    <name evidence="2" type="ORF">J2853_002155</name>
</gene>
<comment type="caution">
    <text evidence="2">The sequence shown here is derived from an EMBL/GenBank/DDBJ whole genome shotgun (WGS) entry which is preliminary data.</text>
</comment>
<keyword evidence="1" id="KW-0812">Transmembrane</keyword>
<evidence type="ECO:0000313" key="2">
    <source>
        <dbReference type="EMBL" id="MDP9842944.1"/>
    </source>
</evidence>
<reference evidence="2 3" key="1">
    <citation type="submission" date="2023-07" db="EMBL/GenBank/DDBJ databases">
        <title>Sequencing the genomes of 1000 actinobacteria strains.</title>
        <authorList>
            <person name="Klenk H.-P."/>
        </authorList>
    </citation>
    <scope>NUCLEOTIDE SEQUENCE [LARGE SCALE GENOMIC DNA]</scope>
    <source>
        <strain evidence="2 3">DSM 46740</strain>
    </source>
</reference>
<name>A0ABT9QA40_9ACTN</name>
<keyword evidence="1" id="KW-1133">Transmembrane helix</keyword>
<dbReference type="RefSeq" id="WP_307556813.1">
    <property type="nucleotide sequence ID" value="NZ_JAUSQU010000001.1"/>
</dbReference>